<dbReference type="GO" id="GO:0008017">
    <property type="term" value="F:microtubule binding"/>
    <property type="evidence" value="ECO:0007669"/>
    <property type="project" value="TreeGrafter"/>
</dbReference>
<sequence>MNGGLTNGAHGGFGERGNSATLDKVDKLRELIGSRISLPQLVVVGDQSSGKSSVLEGITGFAFPRDAELCTRYATQITCRREDFESVAVKIIPHEDANQDEAARLKCFSRKWTTAMEMDNERLGEVFRDVNRELGLSSGRRSPGEPDSGKAFSQHLLKIEICSPKQEHFTVIDVPGIFRTETVGLTTESDMTLVRNMVMTYMRDPRTIILAIVPANVDPATQEILRLAKQVDPDMKRTMGVLTKPDLAVEATIKQIAIDHVTRKRGELTLGYYIVKNRGADDVDMSLEEGLEKEEVFFSMEPWSVLKRTCRTGNGALKAQVRALLTDLVKSEFKKLRSEVEGELRTLSDKERAMGPQRSDPNAQRAYLGNLCDQFQSITRDALSGNYTQHAGFFAHDSHRLITRIVELDEQFSAGISRQGHTRAFYEKVTSVPAASKKGKKKKAPAEASEPTPIPEPMPVPEPEPEIEPFEPEPPMPEPIEPDRSWSETSPQSWNIKNRGNNTLFDWETYGSLARVFPVIRKLPALNDSKALIKTFSAISNSSQSSESIMKYIRNVYTNSRTADLGTFNGSLLATIFIEQSKNWEALTRTYIGIAIRIIESFLKETIREICRDSQLEDTLCEGYLRDHVVNCFDRARKHANSLLDMERGCAPWTVNHYFNDNLTKAQGDRLITNIRQVAGAPLNVLKENVEQAAYVLTEAQLQSIATHNQSNAEHMQEYIHDVLKSYYKVAMKRFIDNISLYVVHHDLLYAEDGPLNVFNSKFVHSLDEFQLDQLAGENSLVKAEREKLSQDIENFGAALRVLRGTPAKGGY</sequence>
<dbReference type="PANTHER" id="PTHR11566:SF215">
    <property type="entry name" value="DYNAMIN GTPASE"/>
    <property type="match status" value="1"/>
</dbReference>
<dbReference type="Pfam" id="PF02212">
    <property type="entry name" value="GED"/>
    <property type="match status" value="1"/>
</dbReference>
<dbReference type="InterPro" id="IPR003130">
    <property type="entry name" value="GED"/>
</dbReference>
<dbReference type="GO" id="GO:0005874">
    <property type="term" value="C:microtubule"/>
    <property type="evidence" value="ECO:0007669"/>
    <property type="project" value="TreeGrafter"/>
</dbReference>
<dbReference type="GO" id="GO:0006897">
    <property type="term" value="P:endocytosis"/>
    <property type="evidence" value="ECO:0007669"/>
    <property type="project" value="TreeGrafter"/>
</dbReference>
<keyword evidence="2" id="KW-0342">GTP-binding</keyword>
<feature type="region of interest" description="Disordered" evidence="3">
    <location>
        <begin position="432"/>
        <end position="498"/>
    </location>
</feature>
<dbReference type="Pfam" id="PF00350">
    <property type="entry name" value="Dynamin_N"/>
    <property type="match status" value="1"/>
</dbReference>
<dbReference type="GO" id="GO:0003924">
    <property type="term" value="F:GTPase activity"/>
    <property type="evidence" value="ECO:0007669"/>
    <property type="project" value="InterPro"/>
</dbReference>
<dbReference type="GO" id="GO:0005739">
    <property type="term" value="C:mitochondrion"/>
    <property type="evidence" value="ECO:0007669"/>
    <property type="project" value="TreeGrafter"/>
</dbReference>
<protein>
    <submittedName>
        <fullName evidence="4">Uncharacterized protein</fullName>
    </submittedName>
</protein>
<dbReference type="InterPro" id="IPR022812">
    <property type="entry name" value="Dynamin"/>
</dbReference>
<accession>A0A4P7MT36</accession>
<dbReference type="PROSITE" id="PS51718">
    <property type="entry name" value="G_DYNAMIN_2"/>
    <property type="match status" value="1"/>
</dbReference>
<dbReference type="InterPro" id="IPR020850">
    <property type="entry name" value="GED_dom"/>
</dbReference>
<evidence type="ECO:0000256" key="1">
    <source>
        <dbReference type="ARBA" id="ARBA00022741"/>
    </source>
</evidence>
<name>A0A4P7MT36_PYROR</name>
<dbReference type="SUPFAM" id="SSF52540">
    <property type="entry name" value="P-loop containing nucleoside triphosphate hydrolases"/>
    <property type="match status" value="1"/>
</dbReference>
<dbReference type="PANTHER" id="PTHR11566">
    <property type="entry name" value="DYNAMIN"/>
    <property type="match status" value="1"/>
</dbReference>
<evidence type="ECO:0000313" key="4">
    <source>
        <dbReference type="EMBL" id="QBZ53437.1"/>
    </source>
</evidence>
<organism evidence="4 5">
    <name type="scientific">Pyricularia oryzae</name>
    <name type="common">Rice blast fungus</name>
    <name type="synonym">Magnaporthe oryzae</name>
    <dbReference type="NCBI Taxonomy" id="318829"/>
    <lineage>
        <taxon>Eukaryota</taxon>
        <taxon>Fungi</taxon>
        <taxon>Dikarya</taxon>
        <taxon>Ascomycota</taxon>
        <taxon>Pezizomycotina</taxon>
        <taxon>Sordariomycetes</taxon>
        <taxon>Sordariomycetidae</taxon>
        <taxon>Magnaporthales</taxon>
        <taxon>Pyriculariaceae</taxon>
        <taxon>Pyricularia</taxon>
    </lineage>
</organism>
<keyword evidence="1" id="KW-0547">Nucleotide-binding</keyword>
<evidence type="ECO:0000313" key="5">
    <source>
        <dbReference type="Proteomes" id="UP000294847"/>
    </source>
</evidence>
<dbReference type="InterPro" id="IPR001401">
    <property type="entry name" value="Dynamin_GTPase"/>
</dbReference>
<evidence type="ECO:0000256" key="3">
    <source>
        <dbReference type="SAM" id="MobiDB-lite"/>
    </source>
</evidence>
<dbReference type="InterPro" id="IPR027417">
    <property type="entry name" value="P-loop_NTPase"/>
</dbReference>
<evidence type="ECO:0000256" key="2">
    <source>
        <dbReference type="ARBA" id="ARBA00023134"/>
    </source>
</evidence>
<feature type="compositionally biased region" description="Polar residues" evidence="3">
    <location>
        <begin position="487"/>
        <end position="498"/>
    </location>
</feature>
<dbReference type="GO" id="GO:0048312">
    <property type="term" value="P:intracellular distribution of mitochondria"/>
    <property type="evidence" value="ECO:0007669"/>
    <property type="project" value="TreeGrafter"/>
</dbReference>
<dbReference type="Gene3D" id="1.20.120.1240">
    <property type="entry name" value="Dynamin, middle domain"/>
    <property type="match status" value="1"/>
</dbReference>
<dbReference type="SMART" id="SM00053">
    <property type="entry name" value="DYNc"/>
    <property type="match status" value="1"/>
</dbReference>
<dbReference type="GO" id="GO:0016020">
    <property type="term" value="C:membrane"/>
    <property type="evidence" value="ECO:0007669"/>
    <property type="project" value="TreeGrafter"/>
</dbReference>
<dbReference type="Gene3D" id="3.40.50.300">
    <property type="entry name" value="P-loop containing nucleotide triphosphate hydrolases"/>
    <property type="match status" value="1"/>
</dbReference>
<dbReference type="GO" id="GO:0016559">
    <property type="term" value="P:peroxisome fission"/>
    <property type="evidence" value="ECO:0007669"/>
    <property type="project" value="TreeGrafter"/>
</dbReference>
<dbReference type="InterPro" id="IPR030381">
    <property type="entry name" value="G_DYNAMIN_dom"/>
</dbReference>
<dbReference type="EMBL" id="CP034204">
    <property type="protein sequence ID" value="QBZ53437.1"/>
    <property type="molecule type" value="Genomic_DNA"/>
</dbReference>
<dbReference type="AlphaFoldDB" id="A0A4P7MT36"/>
<dbReference type="GO" id="GO:0000266">
    <property type="term" value="P:mitochondrial fission"/>
    <property type="evidence" value="ECO:0007669"/>
    <property type="project" value="TreeGrafter"/>
</dbReference>
<dbReference type="GO" id="GO:0005525">
    <property type="term" value="F:GTP binding"/>
    <property type="evidence" value="ECO:0007669"/>
    <property type="project" value="InterPro"/>
</dbReference>
<feature type="compositionally biased region" description="Pro residues" evidence="3">
    <location>
        <begin position="452"/>
        <end position="462"/>
    </location>
</feature>
<dbReference type="PROSITE" id="PS51388">
    <property type="entry name" value="GED"/>
    <property type="match status" value="1"/>
</dbReference>
<dbReference type="Pfam" id="PF01031">
    <property type="entry name" value="Dynamin_M"/>
    <property type="match status" value="1"/>
</dbReference>
<dbReference type="Proteomes" id="UP000294847">
    <property type="component" value="Chromosome 1"/>
</dbReference>
<dbReference type="CDD" id="cd08771">
    <property type="entry name" value="DLP_1"/>
    <property type="match status" value="1"/>
</dbReference>
<dbReference type="InterPro" id="IPR045063">
    <property type="entry name" value="Dynamin_N"/>
</dbReference>
<dbReference type="InterPro" id="IPR000375">
    <property type="entry name" value="Dynamin_stalk"/>
</dbReference>
<proteinExistence type="predicted"/>
<gene>
    <name evidence="4" type="ORF">PoMZ_09115</name>
</gene>
<dbReference type="PRINTS" id="PR00195">
    <property type="entry name" value="DYNAMIN"/>
</dbReference>
<reference evidence="4 5" key="1">
    <citation type="journal article" date="2019" name="Mol. Biol. Evol.">
        <title>Blast fungal genomes show frequent chromosomal changes, gene gains and losses, and effector gene turnover.</title>
        <authorList>
            <person name="Gomez Luciano L.B."/>
            <person name="Jason Tsai I."/>
            <person name="Chuma I."/>
            <person name="Tosa Y."/>
            <person name="Chen Y.H."/>
            <person name="Li J.Y."/>
            <person name="Li M.Y."/>
            <person name="Jade Lu M.Y."/>
            <person name="Nakayashiki H."/>
            <person name="Li W.H."/>
        </authorList>
    </citation>
    <scope>NUCLEOTIDE SEQUENCE [LARGE SCALE GENOMIC DNA]</scope>
    <source>
        <strain evidence="4">MZ5-1-6</strain>
    </source>
</reference>